<dbReference type="Pfam" id="PF13561">
    <property type="entry name" value="adh_short_C2"/>
    <property type="match status" value="1"/>
</dbReference>
<dbReference type="InterPro" id="IPR003560">
    <property type="entry name" value="DHB_DH"/>
</dbReference>
<dbReference type="Proteomes" id="UP000004705">
    <property type="component" value="Chromosome"/>
</dbReference>
<dbReference type="InterPro" id="IPR020904">
    <property type="entry name" value="Sc_DH/Rdtase_CS"/>
</dbReference>
<dbReference type="PRINTS" id="PR01397">
    <property type="entry name" value="DHBDHDRGNASE"/>
</dbReference>
<evidence type="ECO:0000313" key="6">
    <source>
        <dbReference type="Proteomes" id="UP000004705"/>
    </source>
</evidence>
<protein>
    <recommendedName>
        <fullName evidence="3">2,3-dihydro-2,3-dihydroxybenzoate dehydrogenase</fullName>
        <ecNumber evidence="3">1.3.1.28</ecNumber>
    </recommendedName>
</protein>
<proteinExistence type="inferred from homology"/>
<dbReference type="PRINTS" id="PR00080">
    <property type="entry name" value="SDRFAMILY"/>
</dbReference>
<evidence type="ECO:0000313" key="5">
    <source>
        <dbReference type="EMBL" id="EHY91160.1"/>
    </source>
</evidence>
<gene>
    <name evidence="5" type="ORF">SacazDRAFT_04318</name>
</gene>
<keyword evidence="2" id="KW-0560">Oxidoreductase</keyword>
<dbReference type="GO" id="GO:0016616">
    <property type="term" value="F:oxidoreductase activity, acting on the CH-OH group of donors, NAD or NADP as acceptor"/>
    <property type="evidence" value="ECO:0007669"/>
    <property type="project" value="UniProtKB-ARBA"/>
</dbReference>
<dbReference type="InterPro" id="IPR002347">
    <property type="entry name" value="SDR_fam"/>
</dbReference>
<dbReference type="OrthoDB" id="9803333at2"/>
<dbReference type="GO" id="GO:0008667">
    <property type="term" value="F:2,3-dihydro-2,3-dihydroxybenzoate dehydrogenase activity"/>
    <property type="evidence" value="ECO:0007669"/>
    <property type="project" value="UniProtKB-UniRule"/>
</dbReference>
<dbReference type="GO" id="GO:0019290">
    <property type="term" value="P:siderophore biosynthetic process"/>
    <property type="evidence" value="ECO:0007669"/>
    <property type="project" value="InterPro"/>
</dbReference>
<dbReference type="PROSITE" id="PS00061">
    <property type="entry name" value="ADH_SHORT"/>
    <property type="match status" value="1"/>
</dbReference>
<reference evidence="5 6" key="1">
    <citation type="journal article" date="2012" name="Stand. Genomic Sci.">
        <title>Genome sequence of the soil bacterium Saccharomonospora azurea type strain (NA-128(T)).</title>
        <authorList>
            <person name="Klenk H.P."/>
            <person name="Held B."/>
            <person name="Lucas S."/>
            <person name="Lapidus A."/>
            <person name="Copeland A."/>
            <person name="Hammon N."/>
            <person name="Pitluck S."/>
            <person name="Goodwin L.A."/>
            <person name="Han C."/>
            <person name="Tapia R."/>
            <person name="Brambilla E.M."/>
            <person name="Potter G."/>
            <person name="Land M."/>
            <person name="Ivanova N."/>
            <person name="Rohde M."/>
            <person name="Goker M."/>
            <person name="Detter J.C."/>
            <person name="Kyrpides N.C."/>
            <person name="Woyke T."/>
        </authorList>
    </citation>
    <scope>NUCLEOTIDE SEQUENCE [LARGE SCALE GENOMIC DNA]</scope>
    <source>
        <strain evidence="5 6">NA-128</strain>
    </source>
</reference>
<dbReference type="FunFam" id="3.40.50.720:FF:000084">
    <property type="entry name" value="Short-chain dehydrogenase reductase"/>
    <property type="match status" value="1"/>
</dbReference>
<dbReference type="RefSeq" id="WP_005444979.1">
    <property type="nucleotide sequence ID" value="NZ_CM001466.1"/>
</dbReference>
<keyword evidence="6" id="KW-1185">Reference proteome</keyword>
<dbReference type="HOGENOM" id="CLU_010194_1_0_11"/>
<evidence type="ECO:0000256" key="3">
    <source>
        <dbReference type="NCBIfam" id="TIGR04316"/>
    </source>
</evidence>
<evidence type="ECO:0000256" key="1">
    <source>
        <dbReference type="ARBA" id="ARBA00006484"/>
    </source>
</evidence>
<dbReference type="PANTHER" id="PTHR42760:SF115">
    <property type="entry name" value="3-OXOACYL-[ACYL-CARRIER-PROTEIN] REDUCTASE FABG"/>
    <property type="match status" value="1"/>
</dbReference>
<comment type="similarity">
    <text evidence="1">Belongs to the short-chain dehydrogenases/reductases (SDR) family.</text>
</comment>
<dbReference type="InterPro" id="IPR036291">
    <property type="entry name" value="NAD(P)-bd_dom_sf"/>
</dbReference>
<sequence length="262" mass="27091">MSGTDEERPVHLVTGAAGGIGLAIARLLARDGAVVAASDRREDELDSAVRTLREDGLDVRAAPADITDSASVAQAVERVEVELGPITGLAHAAGVLHPADILSTSDDEWARTMAVNTTGAFYVCRAVARYMVPRGHGAIVTVASNAAGVPRAGMGAYATSKAAVTAFTKCLGLELAPHGIRCNVVAPGSTDTAMLRTLWDSSGGNERQTVQGDPDRFRVGIPLGRVGSADDVAESVRFLLSDRAAQITMQDLYVDGGAALGV</sequence>
<dbReference type="SMART" id="SM00822">
    <property type="entry name" value="PKS_KR"/>
    <property type="match status" value="1"/>
</dbReference>
<evidence type="ECO:0000256" key="2">
    <source>
        <dbReference type="ARBA" id="ARBA00023002"/>
    </source>
</evidence>
<name>H8G462_9PSEU</name>
<dbReference type="InterPro" id="IPR057326">
    <property type="entry name" value="KR_dom"/>
</dbReference>
<dbReference type="SUPFAM" id="SSF51735">
    <property type="entry name" value="NAD(P)-binding Rossmann-fold domains"/>
    <property type="match status" value="1"/>
</dbReference>
<dbReference type="EC" id="1.3.1.28" evidence="3"/>
<organism evidence="5 6">
    <name type="scientific">Saccharomonospora azurea NA-128</name>
    <dbReference type="NCBI Taxonomy" id="882081"/>
    <lineage>
        <taxon>Bacteria</taxon>
        <taxon>Bacillati</taxon>
        <taxon>Actinomycetota</taxon>
        <taxon>Actinomycetes</taxon>
        <taxon>Pseudonocardiales</taxon>
        <taxon>Pseudonocardiaceae</taxon>
        <taxon>Saccharomonospora</taxon>
    </lineage>
</organism>
<dbReference type="Gene3D" id="3.40.50.720">
    <property type="entry name" value="NAD(P)-binding Rossmann-like Domain"/>
    <property type="match status" value="1"/>
</dbReference>
<evidence type="ECO:0000259" key="4">
    <source>
        <dbReference type="SMART" id="SM00822"/>
    </source>
</evidence>
<feature type="domain" description="Ketoreductase" evidence="4">
    <location>
        <begin position="9"/>
        <end position="190"/>
    </location>
</feature>
<dbReference type="EMBL" id="CM001466">
    <property type="protein sequence ID" value="EHY91160.1"/>
    <property type="molecule type" value="Genomic_DNA"/>
</dbReference>
<dbReference type="PANTHER" id="PTHR42760">
    <property type="entry name" value="SHORT-CHAIN DEHYDROGENASES/REDUCTASES FAMILY MEMBER"/>
    <property type="match status" value="1"/>
</dbReference>
<dbReference type="NCBIfam" id="TIGR04316">
    <property type="entry name" value="dhbA_paeA"/>
    <property type="match status" value="1"/>
</dbReference>
<dbReference type="AlphaFoldDB" id="H8G462"/>
<accession>H8G462</accession>